<dbReference type="PRINTS" id="PR00359">
    <property type="entry name" value="BP450"/>
</dbReference>
<dbReference type="InterPro" id="IPR002397">
    <property type="entry name" value="Cyt_P450_B"/>
</dbReference>
<dbReference type="Gene3D" id="1.10.630.10">
    <property type="entry name" value="Cytochrome P450"/>
    <property type="match status" value="1"/>
</dbReference>
<evidence type="ECO:0000313" key="3">
    <source>
        <dbReference type="Proteomes" id="UP000666369"/>
    </source>
</evidence>
<keyword evidence="3" id="KW-1185">Reference proteome</keyword>
<comment type="similarity">
    <text evidence="1">Belongs to the cytochrome P450 family.</text>
</comment>
<sequence length="280" mass="29870">MPLTHPGPGHPVAAVSHADPYGYYDQLAARRGWHFDACLQMWVAASAAGVDEVMRHPCCRAPATAAAGAAGVDASKARALAQLIGRRLWRRDRLAQWMICVPELTMVSLAGAGHAALPTLVYEAASALIGNGVLALLREPEDERCGPEDADALVQAVSRFDPPVQNTRRVVMRDCELGGASLKTGQEILLVLAAASRDLRGGRAYGLGYGHGQGHGAGAADCPHYALACALAAGALEALLSLMRDQHKALSLQTWLQQLTWTYRDSPDVRMPLFSHRLGV</sequence>
<evidence type="ECO:0000313" key="2">
    <source>
        <dbReference type="EMBL" id="NGZ85753.1"/>
    </source>
</evidence>
<name>A0ABX0FMK0_9BURK</name>
<organism evidence="2 3">
    <name type="scientific">Duganella aceris</name>
    <dbReference type="NCBI Taxonomy" id="2703883"/>
    <lineage>
        <taxon>Bacteria</taxon>
        <taxon>Pseudomonadati</taxon>
        <taxon>Pseudomonadota</taxon>
        <taxon>Betaproteobacteria</taxon>
        <taxon>Burkholderiales</taxon>
        <taxon>Oxalobacteraceae</taxon>
        <taxon>Telluria group</taxon>
        <taxon>Duganella</taxon>
    </lineage>
</organism>
<accession>A0ABX0FMK0</accession>
<dbReference type="SUPFAM" id="SSF48264">
    <property type="entry name" value="Cytochrome P450"/>
    <property type="match status" value="1"/>
</dbReference>
<dbReference type="Proteomes" id="UP000666369">
    <property type="component" value="Unassembled WGS sequence"/>
</dbReference>
<comment type="caution">
    <text evidence="2">The sequence shown here is derived from an EMBL/GenBank/DDBJ whole genome shotgun (WGS) entry which is preliminary data.</text>
</comment>
<reference evidence="2 3" key="1">
    <citation type="submission" date="2020-01" db="EMBL/GenBank/DDBJ databases">
        <authorList>
            <person name="Lee S.D."/>
        </authorList>
    </citation>
    <scope>NUCLEOTIDE SEQUENCE [LARGE SCALE GENOMIC DNA]</scope>
    <source>
        <strain evidence="2 3">SAP-35</strain>
    </source>
</reference>
<proteinExistence type="inferred from homology"/>
<dbReference type="EMBL" id="JAADJT010000007">
    <property type="protein sequence ID" value="NGZ85753.1"/>
    <property type="molecule type" value="Genomic_DNA"/>
</dbReference>
<dbReference type="PANTHER" id="PTHR46696">
    <property type="entry name" value="P450, PUTATIVE (EUROFUNG)-RELATED"/>
    <property type="match status" value="1"/>
</dbReference>
<protein>
    <submittedName>
        <fullName evidence="2">Uncharacterized protein</fullName>
    </submittedName>
</protein>
<dbReference type="PANTHER" id="PTHR46696:SF1">
    <property type="entry name" value="CYTOCHROME P450 YJIB-RELATED"/>
    <property type="match status" value="1"/>
</dbReference>
<evidence type="ECO:0000256" key="1">
    <source>
        <dbReference type="ARBA" id="ARBA00010617"/>
    </source>
</evidence>
<gene>
    <name evidence="2" type="ORF">GW587_16025</name>
</gene>
<reference evidence="3" key="2">
    <citation type="submission" date="2023-07" db="EMBL/GenBank/DDBJ databases">
        <title>Duganella aceri sp. nov., isolated from tree sap.</title>
        <authorList>
            <person name="Kim I.S."/>
        </authorList>
    </citation>
    <scope>NUCLEOTIDE SEQUENCE [LARGE SCALE GENOMIC DNA]</scope>
    <source>
        <strain evidence="3">SAP-35</strain>
    </source>
</reference>
<dbReference type="InterPro" id="IPR036396">
    <property type="entry name" value="Cyt_P450_sf"/>
</dbReference>